<evidence type="ECO:0000256" key="1">
    <source>
        <dbReference type="ARBA" id="ARBA00005384"/>
    </source>
</evidence>
<dbReference type="PANTHER" id="PTHR46577:SF2">
    <property type="entry name" value="TRANSCRIPTIONAL REGULATORY PROTEIN"/>
    <property type="match status" value="1"/>
</dbReference>
<dbReference type="EMBL" id="SLUN01000026">
    <property type="protein sequence ID" value="TCL62289.1"/>
    <property type="molecule type" value="Genomic_DNA"/>
</dbReference>
<dbReference type="SUPFAM" id="SSF53383">
    <property type="entry name" value="PLP-dependent transferases"/>
    <property type="match status" value="1"/>
</dbReference>
<dbReference type="Proteomes" id="UP000295008">
    <property type="component" value="Unassembled WGS sequence"/>
</dbReference>
<comment type="similarity">
    <text evidence="1">In the C-terminal section; belongs to the class-I pyridoxal-phosphate-dependent aminotransferase family.</text>
</comment>
<keyword evidence="5" id="KW-0804">Transcription</keyword>
<dbReference type="InterPro" id="IPR000524">
    <property type="entry name" value="Tscrpt_reg_HTH_GntR"/>
</dbReference>
<dbReference type="InterPro" id="IPR051446">
    <property type="entry name" value="HTH_trans_reg/aminotransferase"/>
</dbReference>
<dbReference type="Gene3D" id="1.10.10.10">
    <property type="entry name" value="Winged helix-like DNA-binding domain superfamily/Winged helix DNA-binding domain"/>
    <property type="match status" value="1"/>
</dbReference>
<keyword evidence="2" id="KW-0663">Pyridoxal phosphate</keyword>
<evidence type="ECO:0000256" key="4">
    <source>
        <dbReference type="ARBA" id="ARBA00023125"/>
    </source>
</evidence>
<proteinExistence type="inferred from homology"/>
<dbReference type="InterPro" id="IPR015424">
    <property type="entry name" value="PyrdxlP-dep_Trfase"/>
</dbReference>
<keyword evidence="4 7" id="KW-0238">DNA-binding</keyword>
<dbReference type="Pfam" id="PF00392">
    <property type="entry name" value="GntR"/>
    <property type="match status" value="1"/>
</dbReference>
<keyword evidence="8" id="KW-1185">Reference proteome</keyword>
<dbReference type="Gene3D" id="3.40.640.10">
    <property type="entry name" value="Type I PLP-dependent aspartate aminotransferase-like (Major domain)"/>
    <property type="match status" value="1"/>
</dbReference>
<dbReference type="InterPro" id="IPR015421">
    <property type="entry name" value="PyrdxlP-dep_Trfase_major"/>
</dbReference>
<evidence type="ECO:0000259" key="6">
    <source>
        <dbReference type="PROSITE" id="PS50949"/>
    </source>
</evidence>
<evidence type="ECO:0000313" key="7">
    <source>
        <dbReference type="EMBL" id="TCL62289.1"/>
    </source>
</evidence>
<comment type="caution">
    <text evidence="7">The sequence shown here is derived from an EMBL/GenBank/DDBJ whole genome shotgun (WGS) entry which is preliminary data.</text>
</comment>
<evidence type="ECO:0000256" key="3">
    <source>
        <dbReference type="ARBA" id="ARBA00023015"/>
    </source>
</evidence>
<sequence length="450" mass="50740">MAKPIYQRIVSELEQAIMRKKYQPGRQLPSVRDLCRTYRCSQSTAVKVYETLKSKHLVYSVPQSGYYVVENLLHQPERDGSAIDFSTGNPMSGAVHTPDLKHCLDRAVDLYRGQAIDHDIKGVASLRALLASYLADFQVFAETEHILVSLGAQPVLSILTQMPFPNGRETVLVEQPTYGYYLDFLKFSGSRVQGVARDRQGIDLERLESLFRSGTIKFFYTVPHNHNPLGTAYRRAERKRLAELAARYDVYIVEDDYFGDVMSERGYDPVFAEGDHRHHIYLKTFTKILPWLRIGLVVLPAGLLPTFEKYIELSYYYSYFTPSLISQATLEIYIRSNLLKKHAAAFGKELSERLRCLERQIPLLTGLGAQWTGGGSGPYSYLKLPPAASEGGLIAALRARRVLVAPGDSYYLDRSFYEKGIRLSIARTDGPAIERGVAAIAAELRRQLAP</sequence>
<organism evidence="7 8">
    <name type="scientific">Hydrogenispora ethanolica</name>
    <dbReference type="NCBI Taxonomy" id="1082276"/>
    <lineage>
        <taxon>Bacteria</taxon>
        <taxon>Bacillati</taxon>
        <taxon>Bacillota</taxon>
        <taxon>Hydrogenispora</taxon>
    </lineage>
</organism>
<dbReference type="SUPFAM" id="SSF46785">
    <property type="entry name" value="Winged helix' DNA-binding domain"/>
    <property type="match status" value="1"/>
</dbReference>
<dbReference type="InterPro" id="IPR036388">
    <property type="entry name" value="WH-like_DNA-bd_sf"/>
</dbReference>
<evidence type="ECO:0000256" key="5">
    <source>
        <dbReference type="ARBA" id="ARBA00023163"/>
    </source>
</evidence>
<dbReference type="InterPro" id="IPR036390">
    <property type="entry name" value="WH_DNA-bd_sf"/>
</dbReference>
<evidence type="ECO:0000256" key="2">
    <source>
        <dbReference type="ARBA" id="ARBA00022898"/>
    </source>
</evidence>
<evidence type="ECO:0000313" key="8">
    <source>
        <dbReference type="Proteomes" id="UP000295008"/>
    </source>
</evidence>
<feature type="domain" description="HTH gntR-type" evidence="6">
    <location>
        <begin position="3"/>
        <end position="71"/>
    </location>
</feature>
<dbReference type="Pfam" id="PF00155">
    <property type="entry name" value="Aminotran_1_2"/>
    <property type="match status" value="1"/>
</dbReference>
<protein>
    <submittedName>
        <fullName evidence="7">DNA-binding transcriptional MocR family regulator</fullName>
    </submittedName>
</protein>
<dbReference type="RefSeq" id="WP_243663016.1">
    <property type="nucleotide sequence ID" value="NZ_SLUN01000026.1"/>
</dbReference>
<dbReference type="CDD" id="cd07377">
    <property type="entry name" value="WHTH_GntR"/>
    <property type="match status" value="1"/>
</dbReference>
<dbReference type="CDD" id="cd00609">
    <property type="entry name" value="AAT_like"/>
    <property type="match status" value="1"/>
</dbReference>
<dbReference type="InterPro" id="IPR004839">
    <property type="entry name" value="Aminotransferase_I/II_large"/>
</dbReference>
<dbReference type="PROSITE" id="PS50949">
    <property type="entry name" value="HTH_GNTR"/>
    <property type="match status" value="1"/>
</dbReference>
<dbReference type="GO" id="GO:0030170">
    <property type="term" value="F:pyridoxal phosphate binding"/>
    <property type="evidence" value="ECO:0007669"/>
    <property type="project" value="InterPro"/>
</dbReference>
<keyword evidence="3" id="KW-0805">Transcription regulation</keyword>
<gene>
    <name evidence="7" type="ORF">EDC14_102632</name>
</gene>
<reference evidence="7 8" key="1">
    <citation type="submission" date="2019-03" db="EMBL/GenBank/DDBJ databases">
        <title>Genomic Encyclopedia of Type Strains, Phase IV (KMG-IV): sequencing the most valuable type-strain genomes for metagenomic binning, comparative biology and taxonomic classification.</title>
        <authorList>
            <person name="Goeker M."/>
        </authorList>
    </citation>
    <scope>NUCLEOTIDE SEQUENCE [LARGE SCALE GENOMIC DNA]</scope>
    <source>
        <strain evidence="7 8">LX-B</strain>
    </source>
</reference>
<dbReference type="PANTHER" id="PTHR46577">
    <property type="entry name" value="HTH-TYPE TRANSCRIPTIONAL REGULATORY PROTEIN GABR"/>
    <property type="match status" value="1"/>
</dbReference>
<dbReference type="AlphaFoldDB" id="A0A4R1R9M1"/>
<name>A0A4R1R9M1_HYDET</name>
<dbReference type="GO" id="GO:0003677">
    <property type="term" value="F:DNA binding"/>
    <property type="evidence" value="ECO:0007669"/>
    <property type="project" value="UniProtKB-KW"/>
</dbReference>
<dbReference type="GO" id="GO:0003700">
    <property type="term" value="F:DNA-binding transcription factor activity"/>
    <property type="evidence" value="ECO:0007669"/>
    <property type="project" value="InterPro"/>
</dbReference>
<dbReference type="SMART" id="SM00345">
    <property type="entry name" value="HTH_GNTR"/>
    <property type="match status" value="1"/>
</dbReference>
<accession>A0A4R1R9M1</accession>